<accession>A0ACB6REJ0</accession>
<protein>
    <submittedName>
        <fullName evidence="1">Cytochrome P450</fullName>
    </submittedName>
</protein>
<dbReference type="EMBL" id="MU003492">
    <property type="protein sequence ID" value="KAF2477703.1"/>
    <property type="molecule type" value="Genomic_DNA"/>
</dbReference>
<dbReference type="Proteomes" id="UP000799755">
    <property type="component" value="Unassembled WGS sequence"/>
</dbReference>
<reference evidence="1" key="1">
    <citation type="journal article" date="2020" name="Stud. Mycol.">
        <title>101 Dothideomycetes genomes: a test case for predicting lifestyles and emergence of pathogens.</title>
        <authorList>
            <person name="Haridas S."/>
            <person name="Albert R."/>
            <person name="Binder M."/>
            <person name="Bloem J."/>
            <person name="Labutti K."/>
            <person name="Salamov A."/>
            <person name="Andreopoulos B."/>
            <person name="Baker S."/>
            <person name="Barry K."/>
            <person name="Bills G."/>
            <person name="Bluhm B."/>
            <person name="Cannon C."/>
            <person name="Castanera R."/>
            <person name="Culley D."/>
            <person name="Daum C."/>
            <person name="Ezra D."/>
            <person name="Gonzalez J."/>
            <person name="Henrissat B."/>
            <person name="Kuo A."/>
            <person name="Liang C."/>
            <person name="Lipzen A."/>
            <person name="Lutzoni F."/>
            <person name="Magnuson J."/>
            <person name="Mondo S."/>
            <person name="Nolan M."/>
            <person name="Ohm R."/>
            <person name="Pangilinan J."/>
            <person name="Park H.-J."/>
            <person name="Ramirez L."/>
            <person name="Alfaro M."/>
            <person name="Sun H."/>
            <person name="Tritt A."/>
            <person name="Yoshinaga Y."/>
            <person name="Zwiers L.-H."/>
            <person name="Turgeon B."/>
            <person name="Goodwin S."/>
            <person name="Spatafora J."/>
            <person name="Crous P."/>
            <person name="Grigoriev I."/>
        </authorList>
    </citation>
    <scope>NUCLEOTIDE SEQUENCE</scope>
    <source>
        <strain evidence="1">ATCC 200398</strain>
    </source>
</reference>
<organism evidence="1 2">
    <name type="scientific">Lindgomyces ingoldianus</name>
    <dbReference type="NCBI Taxonomy" id="673940"/>
    <lineage>
        <taxon>Eukaryota</taxon>
        <taxon>Fungi</taxon>
        <taxon>Dikarya</taxon>
        <taxon>Ascomycota</taxon>
        <taxon>Pezizomycotina</taxon>
        <taxon>Dothideomycetes</taxon>
        <taxon>Pleosporomycetidae</taxon>
        <taxon>Pleosporales</taxon>
        <taxon>Lindgomycetaceae</taxon>
        <taxon>Lindgomyces</taxon>
    </lineage>
</organism>
<evidence type="ECO:0000313" key="2">
    <source>
        <dbReference type="Proteomes" id="UP000799755"/>
    </source>
</evidence>
<name>A0ACB6REJ0_9PLEO</name>
<keyword evidence="2" id="KW-1185">Reference proteome</keyword>
<comment type="caution">
    <text evidence="1">The sequence shown here is derived from an EMBL/GenBank/DDBJ whole genome shotgun (WGS) entry which is preliminary data.</text>
</comment>
<evidence type="ECO:0000313" key="1">
    <source>
        <dbReference type="EMBL" id="KAF2477703.1"/>
    </source>
</evidence>
<proteinExistence type="predicted"/>
<sequence>MDGQEDKQFGLRHGCKPLNPWSAKWPWGVDILFNALRYVREERVLAFMLTVVDESGTTFEQNLLGARGIDTVDPENIEAILSKDFTNYSLGLRPRHFYPLMGSGIFTQDGAEWKHSRDLLRPQFMSNRFQNFEQIKECVRNLIANIPSSGQVDLQPLFFRLTFDTTTFLLFGRSLSTLTSADIASKESEFADAFNVAQDHLAMRGRLGDFYWVLPRKEFDKACKTCHRFVDQAVTEALEDSSRKSPEELDGRNYVFLNALIQETQDPKVLRDQCMNILLAGRDTTACCLSWSFRLLARHQNVLEKLRSEIETTIGLGPDAAEPTRKDLKKMTYLNIVIKEVLRLYPSVPVNGRAALKTTVLPVGGGEDGKSPVLVRRGEPVGYCVYAMHRRKDIYGDDAEEFRPERWEGDALKDVGYGYLPFNGGPRICLGQDFAIAETAYTIARIIQVFPQIGVSEVEAKVKLGAERQSITLVVSSAEGCKVELKRA</sequence>
<gene>
    <name evidence="1" type="ORF">BDR25DRAFT_338480</name>
</gene>